<evidence type="ECO:0000313" key="1">
    <source>
        <dbReference type="EMBL" id="ASF00200.1"/>
    </source>
</evidence>
<sequence length="596" mass="67849">MTTEDILKFQAKEGSAVDFGQSLLADKQRRLAKAKSEQDRFAKKIAIAQFGAGAGKWALDEKAKDFDINQANLKSQYLSTMNSAKSMINVADVINSDQYGGNYTQYLIDTYMPYALQATQEAYPDKDARWFQAEARKVSENFAKENAPKLETAIKNAYKLPADKATFDEDFENIKKYYVEDSLGSALFKGLKTQIKKRLDPESVINSKRNVKNIENLPFFEKHKDFEKSFKAYQALFPETSEIILDAVAKEAPFKYEKMDIKFVQGATSTRLNKETGEYEETTEVIPVIQKLKVGADEPEVKIIENEILREALTFRGIDSEMTKLLTDIKGVGIQSLNPKGLVLFADTISDLKAEGNATPRAIQNAILELTAVSEYTDLAGISKQEFMTDTNTRNRWWEVMIERGLAKLGTGPQMVPGENYLTPGDYTWVDDTSKIQAKQLGLDYESWASNEYDRLTRTPMERVEGEEEPSLRQVVNNFNDLFSKTDFYQALSSKWIKNYNTQIIASRDPTSDEYMEQQILTDISVDDNDNGRLKNPFPLINLIRWDDKEVIDSLKAAGWVNKDNKVTLDPNGQERQFMLVYEPKENQFRILPHKG</sequence>
<protein>
    <submittedName>
        <fullName evidence="1">Uncharacterized protein</fullName>
    </submittedName>
</protein>
<accession>A0A218MLN9</accession>
<name>A0A218MLN9_9VIRU</name>
<organism evidence="1">
    <name type="scientific">uncultured virus</name>
    <dbReference type="NCBI Taxonomy" id="340016"/>
    <lineage>
        <taxon>Viruses</taxon>
        <taxon>environmental samples</taxon>
    </lineage>
</organism>
<reference evidence="1" key="1">
    <citation type="submission" date="2016-10" db="EMBL/GenBank/DDBJ databases">
        <authorList>
            <person name="Varghese N."/>
        </authorList>
    </citation>
    <scope>NUCLEOTIDE SEQUENCE</scope>
</reference>
<reference evidence="1" key="2">
    <citation type="journal article" date="2017" name="Nat. Commun.">
        <title>Single-virus genomics reveals hidden cosmopolitan and abundant viruses.</title>
        <authorList>
            <person name="Martinez-Hernandez F."/>
            <person name="Fornas O."/>
            <person name="Lluesma Gomez M."/>
            <person name="Bolduc B."/>
            <person name="de la Cruz Pena M.J."/>
            <person name="Martinez J.M."/>
            <person name="Anton J."/>
            <person name="Gasol J.M."/>
            <person name="Rosselli R."/>
            <person name="Rodriguez-Valera F."/>
            <person name="Sullivan M.B."/>
            <person name="Acinas S.G."/>
            <person name="Martinez-Garcia M."/>
        </authorList>
    </citation>
    <scope>NUCLEOTIDE SEQUENCE</scope>
</reference>
<proteinExistence type="predicted"/>
<dbReference type="EMBL" id="KY052819">
    <property type="protein sequence ID" value="ASF00200.1"/>
    <property type="molecule type" value="Genomic_DNA"/>
</dbReference>